<protein>
    <recommendedName>
        <fullName evidence="5">OmpA-like domain-containing protein</fullName>
    </recommendedName>
</protein>
<dbReference type="EMBL" id="HE804045">
    <property type="protein sequence ID" value="CCH29940.1"/>
    <property type="molecule type" value="Genomic_DNA"/>
</dbReference>
<dbReference type="STRING" id="1179773.BN6_26270"/>
<dbReference type="Gene3D" id="3.30.1330.60">
    <property type="entry name" value="OmpA-like domain"/>
    <property type="match status" value="1"/>
</dbReference>
<dbReference type="eggNOG" id="COG2885">
    <property type="taxonomic scope" value="Bacteria"/>
</dbReference>
<feature type="chain" id="PRO_5003835567" description="OmpA-like domain-containing protein" evidence="2">
    <location>
        <begin position="24"/>
        <end position="271"/>
    </location>
</feature>
<dbReference type="SUPFAM" id="SSF103088">
    <property type="entry name" value="OmpA-like"/>
    <property type="match status" value="1"/>
</dbReference>
<dbReference type="InterPro" id="IPR036737">
    <property type="entry name" value="OmpA-like_sf"/>
</dbReference>
<keyword evidence="4" id="KW-1185">Reference proteome</keyword>
<dbReference type="RefSeq" id="WP_015100052.1">
    <property type="nucleotide sequence ID" value="NC_019673.1"/>
</dbReference>
<dbReference type="HOGENOM" id="CLU_1026323_0_0_11"/>
<gene>
    <name evidence="3" type="ordered locus">BN6_26270</name>
</gene>
<evidence type="ECO:0000256" key="1">
    <source>
        <dbReference type="SAM" id="MobiDB-lite"/>
    </source>
</evidence>
<proteinExistence type="predicted"/>
<evidence type="ECO:0000313" key="3">
    <source>
        <dbReference type="EMBL" id="CCH29940.1"/>
    </source>
</evidence>
<evidence type="ECO:0000256" key="2">
    <source>
        <dbReference type="SAM" id="SignalP"/>
    </source>
</evidence>
<organism evidence="3 4">
    <name type="scientific">Saccharothrix espanaensis (strain ATCC 51144 / DSM 44229 / JCM 9112 / NBRC 15066 / NRRL 15764)</name>
    <dbReference type="NCBI Taxonomy" id="1179773"/>
    <lineage>
        <taxon>Bacteria</taxon>
        <taxon>Bacillati</taxon>
        <taxon>Actinomycetota</taxon>
        <taxon>Actinomycetes</taxon>
        <taxon>Pseudonocardiales</taxon>
        <taxon>Pseudonocardiaceae</taxon>
        <taxon>Saccharothrix</taxon>
    </lineage>
</organism>
<feature type="signal peptide" evidence="2">
    <location>
        <begin position="1"/>
        <end position="23"/>
    </location>
</feature>
<evidence type="ECO:0008006" key="5">
    <source>
        <dbReference type="Google" id="ProtNLM"/>
    </source>
</evidence>
<dbReference type="PATRIC" id="fig|1179773.3.peg.2625"/>
<dbReference type="OrthoDB" id="3696557at2"/>
<name>K0JQX0_SACES</name>
<dbReference type="KEGG" id="sesp:BN6_26270"/>
<dbReference type="Proteomes" id="UP000006281">
    <property type="component" value="Chromosome"/>
</dbReference>
<dbReference type="AlphaFoldDB" id="K0JQX0"/>
<reference evidence="3 4" key="1">
    <citation type="journal article" date="2012" name="BMC Genomics">
        <title>Complete genome sequence of Saccharothrix espanaensis DSM 44229T and comparison to the other completely sequenced Pseudonocardiaceae.</title>
        <authorList>
            <person name="Strobel T."/>
            <person name="Al-Dilaimi A."/>
            <person name="Blom J."/>
            <person name="Gessner A."/>
            <person name="Kalinowski J."/>
            <person name="Luzhetska M."/>
            <person name="Puhler A."/>
            <person name="Szczepanowski R."/>
            <person name="Bechthold A."/>
            <person name="Ruckert C."/>
        </authorList>
    </citation>
    <scope>NUCLEOTIDE SEQUENCE [LARGE SCALE GENOMIC DNA]</scope>
    <source>
        <strain evidence="4">ATCC 51144 / DSM 44229 / JCM 9112 / NBRC 15066 / NRRL 15764</strain>
    </source>
</reference>
<accession>K0JQX0</accession>
<evidence type="ECO:0000313" key="4">
    <source>
        <dbReference type="Proteomes" id="UP000006281"/>
    </source>
</evidence>
<sequence>MWRVWLVGALLVPALLAASGVFARARLAGDTAAVPPPPPGRLTLAVRSAEVVLVGDVADETERRSLVDAVRSKTTSHRVTDLLTPNGDRLPVSVNTAADLVTAAVDAGAADFTAVLAGTARTARATAADETRATALRRALDRADVRDHVVGAAASDLDLVALQRSVTAMVQNNGGFRFEPVSTTWQGHGPVLIDRVGRLLLVAPKATITLTGHATPEHPDPRGLAHQRAGLVRDLFVAQGVRPDRIRTTATIDAGPESSNQAARQVDVLIS</sequence>
<keyword evidence="2" id="KW-0732">Signal</keyword>
<feature type="region of interest" description="Disordered" evidence="1">
    <location>
        <begin position="252"/>
        <end position="271"/>
    </location>
</feature>